<feature type="chain" id="PRO_5033967499" evidence="1">
    <location>
        <begin position="19"/>
        <end position="170"/>
    </location>
</feature>
<reference evidence="5" key="3">
    <citation type="submission" date="2018-12" db="UniProtKB">
        <authorList>
            <consortium name="WormBaseParasite"/>
        </authorList>
    </citation>
    <scope>IDENTIFICATION</scope>
    <source>
        <strain evidence="5">Puerto Rican</strain>
    </source>
</reference>
<dbReference type="CDD" id="cd05380">
    <property type="entry name" value="CAP_euk"/>
    <property type="match status" value="1"/>
</dbReference>
<dbReference type="Gene3D" id="3.40.33.10">
    <property type="entry name" value="CAP"/>
    <property type="match status" value="1"/>
</dbReference>
<reference evidence="3" key="1">
    <citation type="journal article" date="2008" name="BMC Genomics">
        <title>Developmentally regulated expression, alternative splicing and distinct sub-groupings in members of the Schistosoma mansoni venom allergen-like (SmVAL) gene family.</title>
        <authorList>
            <person name="Chalmers I.W."/>
            <person name="McArdle A.J."/>
            <person name="Coulson R.M."/>
            <person name="Wagner M.A."/>
            <person name="Schmid R."/>
            <person name="Hirai H."/>
            <person name="Hoffmann K.F."/>
        </authorList>
    </citation>
    <scope>NUCLEOTIDE SEQUENCE</scope>
    <source>
        <tissue evidence="3">Whole worm</tissue>
    </source>
</reference>
<dbReference type="InterPro" id="IPR002413">
    <property type="entry name" value="V5_allergen-like"/>
</dbReference>
<evidence type="ECO:0000313" key="5">
    <source>
        <dbReference type="WBParaSite" id="Smp_002060.1"/>
    </source>
</evidence>
<feature type="signal peptide" evidence="1">
    <location>
        <begin position="1"/>
        <end position="18"/>
    </location>
</feature>
<dbReference type="SMART" id="SM00198">
    <property type="entry name" value="SCP"/>
    <property type="match status" value="1"/>
</dbReference>
<evidence type="ECO:0000256" key="1">
    <source>
        <dbReference type="SAM" id="SignalP"/>
    </source>
</evidence>
<dbReference type="HOGENOM" id="CLU_035730_2_4_1"/>
<dbReference type="InParanoid" id="A3RK85"/>
<evidence type="ECO:0000313" key="3">
    <source>
        <dbReference type="EMBL" id="ABO09814.2"/>
    </source>
</evidence>
<protein>
    <submittedName>
        <fullName evidence="3 5">Venom allergen-like protein 10</fullName>
    </submittedName>
</protein>
<organism evidence="3">
    <name type="scientific">Schistosoma mansoni</name>
    <name type="common">Blood fluke</name>
    <dbReference type="NCBI Taxonomy" id="6183"/>
    <lineage>
        <taxon>Eukaryota</taxon>
        <taxon>Metazoa</taxon>
        <taxon>Spiralia</taxon>
        <taxon>Lophotrochozoa</taxon>
        <taxon>Platyhelminthes</taxon>
        <taxon>Trematoda</taxon>
        <taxon>Digenea</taxon>
        <taxon>Strigeidida</taxon>
        <taxon>Schistosomatoidea</taxon>
        <taxon>Schistosomatidae</taxon>
        <taxon>Schistosoma</taxon>
    </lineage>
</organism>
<dbReference type="PRINTS" id="PR00837">
    <property type="entry name" value="V5TPXLIKE"/>
</dbReference>
<dbReference type="PRINTS" id="PR00838">
    <property type="entry name" value="V5ALLERGEN"/>
</dbReference>
<sequence>MMIKLSLIFLLNILIINADKSSTKELIFNFHNKIREDVFKGVLSGQPKAKKMSKLKWNKLLAKLAKGHVQKCILDSGDLGKLYVGKFDSVGQTVAEHTSIQNILDTWLEEKNDYDLDKNTCENECGNYKQLVWANTTDIGCASNKCGNRYMVVCNYAPGADDERPYEKDS</sequence>
<dbReference type="EMBL" id="EF421456">
    <property type="protein sequence ID" value="ABO09814.2"/>
    <property type="molecule type" value="mRNA"/>
</dbReference>
<keyword evidence="4" id="KW-1185">Reference proteome</keyword>
<dbReference type="SUPFAM" id="SSF55797">
    <property type="entry name" value="PR-1-like"/>
    <property type="match status" value="1"/>
</dbReference>
<keyword evidence="1" id="KW-0732">Signal</keyword>
<accession>A3RK85</accession>
<evidence type="ECO:0000259" key="2">
    <source>
        <dbReference type="SMART" id="SM00198"/>
    </source>
</evidence>
<feature type="domain" description="SCP" evidence="2">
    <location>
        <begin position="22"/>
        <end position="163"/>
    </location>
</feature>
<proteinExistence type="evidence at transcript level"/>
<dbReference type="InterPro" id="IPR014044">
    <property type="entry name" value="CAP_dom"/>
</dbReference>
<dbReference type="PANTHER" id="PTHR10334">
    <property type="entry name" value="CYSTEINE-RICH SECRETORY PROTEIN-RELATED"/>
    <property type="match status" value="1"/>
</dbReference>
<dbReference type="InterPro" id="IPR035940">
    <property type="entry name" value="CAP_sf"/>
</dbReference>
<reference evidence="4" key="2">
    <citation type="journal article" date="2012" name="PLoS Negl. Trop. Dis.">
        <title>A systematically improved high quality genome and transcriptome of the human blood fluke Schistosoma mansoni.</title>
        <authorList>
            <person name="Protasio A.V."/>
            <person name="Tsai I.J."/>
            <person name="Babbage A."/>
            <person name="Nichol S."/>
            <person name="Hunt M."/>
            <person name="Aslett M.A."/>
            <person name="De Silva N."/>
            <person name="Velarde G.S."/>
            <person name="Anderson T.J."/>
            <person name="Clark R.C."/>
            <person name="Davidson C."/>
            <person name="Dillon G.P."/>
            <person name="Holroyd N.E."/>
            <person name="LoVerde P.T."/>
            <person name="Lloyd C."/>
            <person name="McQuillan J."/>
            <person name="Oliveira G."/>
            <person name="Otto T.D."/>
            <person name="Parker-Manuel S.J."/>
            <person name="Quail M.A."/>
            <person name="Wilson R.A."/>
            <person name="Zerlotini A."/>
            <person name="Dunne D.W."/>
            <person name="Berriman M."/>
        </authorList>
    </citation>
    <scope>NUCLEOTIDE SEQUENCE [LARGE SCALE GENOMIC DNA]</scope>
    <source>
        <strain evidence="4">Puerto Rican</strain>
    </source>
</reference>
<evidence type="ECO:0000313" key="4">
    <source>
        <dbReference type="Proteomes" id="UP000008854"/>
    </source>
</evidence>
<name>A3RK85_SCHMA</name>
<dbReference type="InterPro" id="IPR001283">
    <property type="entry name" value="CRISP-related"/>
</dbReference>
<dbReference type="WBParaSite" id="Smp_002060.1">
    <property type="protein sequence ID" value="Smp_002060.1"/>
    <property type="gene ID" value="Smp_002060"/>
</dbReference>
<dbReference type="FunCoup" id="A3RK85">
    <property type="interactions" value="93"/>
</dbReference>
<dbReference type="Proteomes" id="UP000008854">
    <property type="component" value="Unassembled WGS sequence"/>
</dbReference>
<dbReference type="AlphaFoldDB" id="A3RK85"/>
<dbReference type="Pfam" id="PF00188">
    <property type="entry name" value="CAP"/>
    <property type="match status" value="1"/>
</dbReference>